<evidence type="ECO:0000256" key="3">
    <source>
        <dbReference type="ARBA" id="ARBA00023012"/>
    </source>
</evidence>
<dbReference type="GO" id="GO:0000156">
    <property type="term" value="F:phosphorelay response regulator activity"/>
    <property type="evidence" value="ECO:0007669"/>
    <property type="project" value="TreeGrafter"/>
</dbReference>
<feature type="domain" description="OmpR/PhoB-type" evidence="11">
    <location>
        <begin position="123"/>
        <end position="221"/>
    </location>
</feature>
<dbReference type="Proteomes" id="UP000824262">
    <property type="component" value="Unassembled WGS sequence"/>
</dbReference>
<dbReference type="EMBL" id="DVGA01000115">
    <property type="protein sequence ID" value="HIQ79619.1"/>
    <property type="molecule type" value="Genomic_DNA"/>
</dbReference>
<comment type="function">
    <text evidence="7">May play the central regulatory role in sporulation. It may be an element of the effector pathway responsible for the activation of sporulation genes in response to nutritional stress. Spo0A may act in concert with spo0H (a sigma factor) to control the expression of some genes that are critical to the sporulation process.</text>
</comment>
<evidence type="ECO:0000256" key="6">
    <source>
        <dbReference type="ARBA" id="ARBA00023163"/>
    </source>
</evidence>
<dbReference type="FunFam" id="3.40.50.2300:FF:000001">
    <property type="entry name" value="DNA-binding response regulator PhoB"/>
    <property type="match status" value="1"/>
</dbReference>
<dbReference type="InterPro" id="IPR011006">
    <property type="entry name" value="CheY-like_superfamily"/>
</dbReference>
<keyword evidence="2 8" id="KW-0597">Phosphoprotein</keyword>
<dbReference type="InterPro" id="IPR001789">
    <property type="entry name" value="Sig_transdc_resp-reg_receiver"/>
</dbReference>
<dbReference type="AlphaFoldDB" id="A0A9D0ZHW3"/>
<dbReference type="SUPFAM" id="SSF52172">
    <property type="entry name" value="CheY-like"/>
    <property type="match status" value="1"/>
</dbReference>
<gene>
    <name evidence="12" type="ORF">IAB77_10235</name>
</gene>
<dbReference type="SUPFAM" id="SSF46894">
    <property type="entry name" value="C-terminal effector domain of the bipartite response regulators"/>
    <property type="match status" value="1"/>
</dbReference>
<evidence type="ECO:0000259" key="11">
    <source>
        <dbReference type="PROSITE" id="PS51755"/>
    </source>
</evidence>
<dbReference type="Gene3D" id="6.10.250.690">
    <property type="match status" value="1"/>
</dbReference>
<sequence>MKILVVEDERLLSESLCELLASHGFEAEPVYDGEAGLEYAMTGVYDLIMLDVMLPGMDGFALARRLRGRHVGTPILMLTARSGLDDRVEGLNSGADYYLAKPFDTRELMACINAILRRQGAQVDELRFGDTALDLPSAALVRGELSSRLSAREFEMARCLFAAGERIISKQTLLVKVWGWESDAVENHVEVYVGFLRKKLASIGSNVKIKSVRSLGYHLEVDGGD</sequence>
<dbReference type="PROSITE" id="PS50110">
    <property type="entry name" value="RESPONSE_REGULATORY"/>
    <property type="match status" value="1"/>
</dbReference>
<feature type="DNA-binding region" description="OmpR/PhoB-type" evidence="9">
    <location>
        <begin position="123"/>
        <end position="221"/>
    </location>
</feature>
<evidence type="ECO:0000313" key="12">
    <source>
        <dbReference type="EMBL" id="HIQ79619.1"/>
    </source>
</evidence>
<evidence type="ECO:0000256" key="2">
    <source>
        <dbReference type="ARBA" id="ARBA00022553"/>
    </source>
</evidence>
<dbReference type="SMART" id="SM00862">
    <property type="entry name" value="Trans_reg_C"/>
    <property type="match status" value="1"/>
</dbReference>
<feature type="modified residue" description="4-aspartylphosphate" evidence="8">
    <location>
        <position position="51"/>
    </location>
</feature>
<dbReference type="PANTHER" id="PTHR48111:SF22">
    <property type="entry name" value="REGULATOR OF RPOS"/>
    <property type="match status" value="1"/>
</dbReference>
<dbReference type="SMART" id="SM00448">
    <property type="entry name" value="REC"/>
    <property type="match status" value="1"/>
</dbReference>
<dbReference type="PROSITE" id="PS51755">
    <property type="entry name" value="OMPR_PHOB"/>
    <property type="match status" value="1"/>
</dbReference>
<dbReference type="Gene3D" id="1.10.10.10">
    <property type="entry name" value="Winged helix-like DNA-binding domain superfamily/Winged helix DNA-binding domain"/>
    <property type="match status" value="1"/>
</dbReference>
<dbReference type="GO" id="GO:0000976">
    <property type="term" value="F:transcription cis-regulatory region binding"/>
    <property type="evidence" value="ECO:0007669"/>
    <property type="project" value="TreeGrafter"/>
</dbReference>
<name>A0A9D0ZHW3_9FIRM</name>
<dbReference type="GO" id="GO:0005829">
    <property type="term" value="C:cytosol"/>
    <property type="evidence" value="ECO:0007669"/>
    <property type="project" value="TreeGrafter"/>
</dbReference>
<keyword evidence="4" id="KW-0805">Transcription regulation</keyword>
<accession>A0A9D0ZHW3</accession>
<dbReference type="GO" id="GO:0032993">
    <property type="term" value="C:protein-DNA complex"/>
    <property type="evidence" value="ECO:0007669"/>
    <property type="project" value="TreeGrafter"/>
</dbReference>
<feature type="domain" description="Response regulatory" evidence="10">
    <location>
        <begin position="2"/>
        <end position="116"/>
    </location>
</feature>
<keyword evidence="5 9" id="KW-0238">DNA-binding</keyword>
<evidence type="ECO:0000256" key="8">
    <source>
        <dbReference type="PROSITE-ProRule" id="PRU00169"/>
    </source>
</evidence>
<evidence type="ECO:0000256" key="1">
    <source>
        <dbReference type="ARBA" id="ARBA00018672"/>
    </source>
</evidence>
<keyword evidence="3" id="KW-0902">Two-component regulatory system</keyword>
<reference evidence="12" key="1">
    <citation type="submission" date="2020-10" db="EMBL/GenBank/DDBJ databases">
        <authorList>
            <person name="Gilroy R."/>
        </authorList>
    </citation>
    <scope>NUCLEOTIDE SEQUENCE</scope>
    <source>
        <strain evidence="12">ChiBcolR7-354</strain>
    </source>
</reference>
<proteinExistence type="predicted"/>
<evidence type="ECO:0000256" key="7">
    <source>
        <dbReference type="ARBA" id="ARBA00024867"/>
    </source>
</evidence>
<reference evidence="12" key="2">
    <citation type="journal article" date="2021" name="PeerJ">
        <title>Extensive microbial diversity within the chicken gut microbiome revealed by metagenomics and culture.</title>
        <authorList>
            <person name="Gilroy R."/>
            <person name="Ravi A."/>
            <person name="Getino M."/>
            <person name="Pursley I."/>
            <person name="Horton D.L."/>
            <person name="Alikhan N.F."/>
            <person name="Baker D."/>
            <person name="Gharbi K."/>
            <person name="Hall N."/>
            <person name="Watson M."/>
            <person name="Adriaenssens E.M."/>
            <person name="Foster-Nyarko E."/>
            <person name="Jarju S."/>
            <person name="Secka A."/>
            <person name="Antonio M."/>
            <person name="Oren A."/>
            <person name="Chaudhuri R.R."/>
            <person name="La Ragione R."/>
            <person name="Hildebrand F."/>
            <person name="Pallen M.J."/>
        </authorList>
    </citation>
    <scope>NUCLEOTIDE SEQUENCE</scope>
    <source>
        <strain evidence="12">ChiBcolR7-354</strain>
    </source>
</reference>
<dbReference type="InterPro" id="IPR001867">
    <property type="entry name" value="OmpR/PhoB-type_DNA-bd"/>
</dbReference>
<dbReference type="CDD" id="cd00383">
    <property type="entry name" value="trans_reg_C"/>
    <property type="match status" value="1"/>
</dbReference>
<dbReference type="GO" id="GO:0006355">
    <property type="term" value="P:regulation of DNA-templated transcription"/>
    <property type="evidence" value="ECO:0007669"/>
    <property type="project" value="InterPro"/>
</dbReference>
<dbReference type="InterPro" id="IPR036388">
    <property type="entry name" value="WH-like_DNA-bd_sf"/>
</dbReference>
<evidence type="ECO:0000256" key="4">
    <source>
        <dbReference type="ARBA" id="ARBA00023015"/>
    </source>
</evidence>
<comment type="caution">
    <text evidence="12">The sequence shown here is derived from an EMBL/GenBank/DDBJ whole genome shotgun (WGS) entry which is preliminary data.</text>
</comment>
<dbReference type="PANTHER" id="PTHR48111">
    <property type="entry name" value="REGULATOR OF RPOS"/>
    <property type="match status" value="1"/>
</dbReference>
<dbReference type="InterPro" id="IPR016032">
    <property type="entry name" value="Sig_transdc_resp-reg_C-effctor"/>
</dbReference>
<keyword evidence="6" id="KW-0804">Transcription</keyword>
<organism evidence="12 13">
    <name type="scientific">Candidatus Scatomorpha intestinavium</name>
    <dbReference type="NCBI Taxonomy" id="2840922"/>
    <lineage>
        <taxon>Bacteria</taxon>
        <taxon>Bacillati</taxon>
        <taxon>Bacillota</taxon>
        <taxon>Clostridia</taxon>
        <taxon>Eubacteriales</taxon>
        <taxon>Candidatus Scatomorpha</taxon>
    </lineage>
</organism>
<dbReference type="Gene3D" id="3.40.50.2300">
    <property type="match status" value="1"/>
</dbReference>
<evidence type="ECO:0000259" key="10">
    <source>
        <dbReference type="PROSITE" id="PS50110"/>
    </source>
</evidence>
<evidence type="ECO:0000256" key="5">
    <source>
        <dbReference type="ARBA" id="ARBA00023125"/>
    </source>
</evidence>
<protein>
    <recommendedName>
        <fullName evidence="1">Stage 0 sporulation protein A homolog</fullName>
    </recommendedName>
</protein>
<evidence type="ECO:0000256" key="9">
    <source>
        <dbReference type="PROSITE-ProRule" id="PRU01091"/>
    </source>
</evidence>
<dbReference type="Pfam" id="PF00072">
    <property type="entry name" value="Response_reg"/>
    <property type="match status" value="1"/>
</dbReference>
<dbReference type="InterPro" id="IPR039420">
    <property type="entry name" value="WalR-like"/>
</dbReference>
<evidence type="ECO:0000313" key="13">
    <source>
        <dbReference type="Proteomes" id="UP000824262"/>
    </source>
</evidence>
<dbReference type="Pfam" id="PF00486">
    <property type="entry name" value="Trans_reg_C"/>
    <property type="match status" value="1"/>
</dbReference>